<keyword evidence="6" id="KW-0694">RNA-binding</keyword>
<sequence>MTMKPAKMIRKLKKAGFIEVPKSGGHRKFVHPDGRMTEVPAHALSCHTLKNIMDQRIVYPVIIKEYNDEDGHYFVATSPNIKGMVTQGSTLNEAAYFSEDAIATMISDEKNYPEPMDPTEWELTENEKVVFVSVNMTQWLKKHGKTVRKNITIPEDLNNWAKENNINVSRVTTDALRALQR</sequence>
<dbReference type="Proteomes" id="UP000289316">
    <property type="component" value="Unassembled WGS sequence"/>
</dbReference>
<evidence type="ECO:0000313" key="11">
    <source>
        <dbReference type="Proteomes" id="UP000289316"/>
    </source>
</evidence>
<evidence type="ECO:0000259" key="8">
    <source>
        <dbReference type="Pfam" id="PF15919"/>
    </source>
</evidence>
<evidence type="ECO:0000256" key="7">
    <source>
        <dbReference type="ARBA" id="ARBA00023016"/>
    </source>
</evidence>
<comment type="similarity">
    <text evidence="1">Belongs to the HicA mRNA interferase family.</text>
</comment>
<reference evidence="10 12" key="2">
    <citation type="submission" date="2019-04" db="EMBL/GenBank/DDBJ databases">
        <title>Microbes associate with the intestines of laboratory mice.</title>
        <authorList>
            <person name="Navarre W."/>
            <person name="Wong E."/>
            <person name="Huang K."/>
            <person name="Tropini C."/>
            <person name="Ng K."/>
            <person name="Yu B."/>
        </authorList>
    </citation>
    <scope>NUCLEOTIDE SEQUENCE [LARGE SCALE GENOMIC DNA]</scope>
    <source>
        <strain evidence="10 12">NM26_J9</strain>
    </source>
</reference>
<organism evidence="9 11">
    <name type="scientific">Ligilactobacillus murinus</name>
    <dbReference type="NCBI Taxonomy" id="1622"/>
    <lineage>
        <taxon>Bacteria</taxon>
        <taxon>Bacillati</taxon>
        <taxon>Bacillota</taxon>
        <taxon>Bacilli</taxon>
        <taxon>Lactobacillales</taxon>
        <taxon>Lactobacillaceae</taxon>
        <taxon>Ligilactobacillus</taxon>
    </lineage>
</organism>
<evidence type="ECO:0000256" key="4">
    <source>
        <dbReference type="ARBA" id="ARBA00022759"/>
    </source>
</evidence>
<keyword evidence="4" id="KW-0255">Endonuclease</keyword>
<evidence type="ECO:0000313" key="10">
    <source>
        <dbReference type="EMBL" id="TGY57275.1"/>
    </source>
</evidence>
<name>A0A4Q2AXL8_9LACO</name>
<accession>A0A4Q2AXL8</accession>
<dbReference type="SUPFAM" id="SSF54786">
    <property type="entry name" value="YcfA/nrd intein domain"/>
    <property type="match status" value="1"/>
</dbReference>
<dbReference type="SUPFAM" id="SSF143100">
    <property type="entry name" value="TTHA1013/TTHA0281-like"/>
    <property type="match status" value="1"/>
</dbReference>
<keyword evidence="2" id="KW-1277">Toxin-antitoxin system</keyword>
<dbReference type="Gene3D" id="3.30.160.250">
    <property type="match status" value="1"/>
</dbReference>
<dbReference type="Pfam" id="PF15919">
    <property type="entry name" value="HicB_lk_antitox"/>
    <property type="match status" value="1"/>
</dbReference>
<evidence type="ECO:0000313" key="12">
    <source>
        <dbReference type="Proteomes" id="UP000306855"/>
    </source>
</evidence>
<dbReference type="Pfam" id="PF07927">
    <property type="entry name" value="HicA_toxin"/>
    <property type="match status" value="1"/>
</dbReference>
<dbReference type="InterPro" id="IPR038570">
    <property type="entry name" value="HicA_sf"/>
</dbReference>
<dbReference type="GO" id="GO:0016787">
    <property type="term" value="F:hydrolase activity"/>
    <property type="evidence" value="ECO:0007669"/>
    <property type="project" value="UniProtKB-KW"/>
</dbReference>
<evidence type="ECO:0000256" key="5">
    <source>
        <dbReference type="ARBA" id="ARBA00022801"/>
    </source>
</evidence>
<feature type="domain" description="HicB-like antitoxin of toxin-antitoxin system" evidence="8">
    <location>
        <begin position="59"/>
        <end position="157"/>
    </location>
</feature>
<reference evidence="9 11" key="1">
    <citation type="submission" date="2018-09" db="EMBL/GenBank/DDBJ databases">
        <title>Murine metabolic-syndrome-specific gut microbial biobank.</title>
        <authorList>
            <person name="Liu C."/>
        </authorList>
    </citation>
    <scope>NUCLEOTIDE SEQUENCE [LARGE SCALE GENOMIC DNA]</scope>
    <source>
        <strain evidence="9 11">C-30</strain>
    </source>
</reference>
<comment type="caution">
    <text evidence="9">The sequence shown here is derived from an EMBL/GenBank/DDBJ whole genome shotgun (WGS) entry which is preliminary data.</text>
</comment>
<dbReference type="InterPro" id="IPR012933">
    <property type="entry name" value="HicA_mRNA_interferase"/>
</dbReference>
<dbReference type="InterPro" id="IPR035069">
    <property type="entry name" value="TTHA1013/TTHA0281-like"/>
</dbReference>
<protein>
    <submittedName>
        <fullName evidence="9">Addiction module toxin, HicA family</fullName>
    </submittedName>
</protein>
<evidence type="ECO:0000256" key="2">
    <source>
        <dbReference type="ARBA" id="ARBA00022649"/>
    </source>
</evidence>
<evidence type="ECO:0000256" key="6">
    <source>
        <dbReference type="ARBA" id="ARBA00022884"/>
    </source>
</evidence>
<dbReference type="OrthoDB" id="2321848at2"/>
<keyword evidence="3" id="KW-0540">Nuclease</keyword>
<dbReference type="EMBL" id="SRYK01000002">
    <property type="protein sequence ID" value="TGY57275.1"/>
    <property type="molecule type" value="Genomic_DNA"/>
</dbReference>
<dbReference type="EMBL" id="QZFR01000002">
    <property type="protein sequence ID" value="RXV75562.1"/>
    <property type="molecule type" value="Genomic_DNA"/>
</dbReference>
<dbReference type="Gene3D" id="3.30.920.30">
    <property type="entry name" value="Hypothetical protein"/>
    <property type="match status" value="1"/>
</dbReference>
<evidence type="ECO:0000313" key="9">
    <source>
        <dbReference type="EMBL" id="RXV75562.1"/>
    </source>
</evidence>
<keyword evidence="7" id="KW-0346">Stress response</keyword>
<dbReference type="Proteomes" id="UP000306855">
    <property type="component" value="Unassembled WGS sequence"/>
</dbReference>
<dbReference type="RefSeq" id="WP_081610240.1">
    <property type="nucleotide sequence ID" value="NZ_CAJSZF010000001.1"/>
</dbReference>
<evidence type="ECO:0000256" key="1">
    <source>
        <dbReference type="ARBA" id="ARBA00006620"/>
    </source>
</evidence>
<keyword evidence="5" id="KW-0378">Hydrolase</keyword>
<evidence type="ECO:0000256" key="3">
    <source>
        <dbReference type="ARBA" id="ARBA00022722"/>
    </source>
</evidence>
<dbReference type="GO" id="GO:0004519">
    <property type="term" value="F:endonuclease activity"/>
    <property type="evidence" value="ECO:0007669"/>
    <property type="project" value="UniProtKB-KW"/>
</dbReference>
<dbReference type="InterPro" id="IPR031807">
    <property type="entry name" value="HicB-like"/>
</dbReference>
<gene>
    <name evidence="9" type="ORF">D6C19_00575</name>
    <name evidence="10" type="ORF">E5340_00900</name>
</gene>
<proteinExistence type="inferred from homology"/>
<dbReference type="GO" id="GO:0003729">
    <property type="term" value="F:mRNA binding"/>
    <property type="evidence" value="ECO:0007669"/>
    <property type="project" value="InterPro"/>
</dbReference>
<dbReference type="AlphaFoldDB" id="A0A4Q2AXL8"/>